<dbReference type="AlphaFoldDB" id="A0A1X0QG31"/>
<dbReference type="VEuPathDB" id="MicrosporidiaDB:HERIO_463"/>
<name>A0A1X0QG31_9MICR</name>
<evidence type="ECO:0000313" key="2">
    <source>
        <dbReference type="Proteomes" id="UP000192501"/>
    </source>
</evidence>
<protein>
    <submittedName>
        <fullName evidence="1">Uncharacterized protein</fullName>
    </submittedName>
</protein>
<gene>
    <name evidence="1" type="ORF">A0H76_2071</name>
</gene>
<dbReference type="Proteomes" id="UP000192501">
    <property type="component" value="Unassembled WGS sequence"/>
</dbReference>
<dbReference type="EMBL" id="LTAI01000507">
    <property type="protein sequence ID" value="ORD98683.1"/>
    <property type="molecule type" value="Genomic_DNA"/>
</dbReference>
<evidence type="ECO:0000313" key="1">
    <source>
        <dbReference type="EMBL" id="ORD98683.1"/>
    </source>
</evidence>
<organism evidence="1 2">
    <name type="scientific">Hepatospora eriocheir</name>
    <dbReference type="NCBI Taxonomy" id="1081669"/>
    <lineage>
        <taxon>Eukaryota</taxon>
        <taxon>Fungi</taxon>
        <taxon>Fungi incertae sedis</taxon>
        <taxon>Microsporidia</taxon>
        <taxon>Hepatosporidae</taxon>
        <taxon>Hepatospora</taxon>
    </lineage>
</organism>
<dbReference type="VEuPathDB" id="MicrosporidiaDB:A0H76_2071"/>
<comment type="caution">
    <text evidence="1">The sequence shown here is derived from an EMBL/GenBank/DDBJ whole genome shotgun (WGS) entry which is preliminary data.</text>
</comment>
<proteinExistence type="predicted"/>
<reference evidence="1 2" key="1">
    <citation type="journal article" date="2017" name="Environ. Microbiol.">
        <title>Decay of the glycolytic pathway and adaptation to intranuclear parasitism within Enterocytozoonidae microsporidia.</title>
        <authorList>
            <person name="Wiredu Boakye D."/>
            <person name="Jaroenlak P."/>
            <person name="Prachumwat A."/>
            <person name="Williams T.A."/>
            <person name="Bateman K.S."/>
            <person name="Itsathitphaisarn O."/>
            <person name="Sritunyalucksana K."/>
            <person name="Paszkiewicz K.H."/>
            <person name="Moore K.A."/>
            <person name="Stentiford G.D."/>
            <person name="Williams B.A."/>
        </authorList>
    </citation>
    <scope>NUCLEOTIDE SEQUENCE [LARGE SCALE GENOMIC DNA]</scope>
    <source>
        <strain evidence="2">canceri</strain>
    </source>
</reference>
<dbReference type="VEuPathDB" id="MicrosporidiaDB:HERIO_461"/>
<sequence>MLNPFVLRIKLSENNLILNETMISSMEFTEMFINSIINKFNTRFNDFYSVNEFANRTKLIEMINLVKNDLDRFILVMYAFYIYDEVKLLTKQKFVYDCFHFNVIDAGEYLRFTYENIKTSFVPSADVTLALMTYFDKNYCKEKESIKFDNKNKDLDKLAKILLFRQNLKNINYVQNGRFLELTASNLKIKLGLYGTIEHPSWIIISVEGFNEKVLKMIKTNFNDKLNNLIDFMSYYKLKVKAREIYNQLTNKTGDLLKFTGKYKNNLIRGELTNENKLNIFVRNQTEEYKINSLKDLK</sequence>
<accession>A0A1X0QG31</accession>